<reference evidence="1" key="1">
    <citation type="submission" date="2020-12" db="EMBL/GenBank/DDBJ databases">
        <title>Marinomonas arctica sp. nov., a psychrotolerant bacterium isolated from the Arctic.</title>
        <authorList>
            <person name="Zhang Y."/>
        </authorList>
    </citation>
    <scope>NUCLEOTIDE SEQUENCE</scope>
    <source>
        <strain evidence="1">C1424</strain>
    </source>
</reference>
<dbReference type="Proteomes" id="UP000628710">
    <property type="component" value="Unassembled WGS sequence"/>
</dbReference>
<organism evidence="1 2">
    <name type="scientific">Marinomonas transparens</name>
    <dbReference type="NCBI Taxonomy" id="2795388"/>
    <lineage>
        <taxon>Bacteria</taxon>
        <taxon>Pseudomonadati</taxon>
        <taxon>Pseudomonadota</taxon>
        <taxon>Gammaproteobacteria</taxon>
        <taxon>Oceanospirillales</taxon>
        <taxon>Oceanospirillaceae</taxon>
        <taxon>Marinomonas</taxon>
    </lineage>
</organism>
<dbReference type="AlphaFoldDB" id="A0A934MWR1"/>
<sequence>MLEETKDIPVTEAVVEQDFFARSVEEQQDFLSQTWCNHCAEVDLGMKNPKEYSSADRVWIEGECLKCGSSTITEIVEEDEE</sequence>
<dbReference type="EMBL" id="JAEMNX010000014">
    <property type="protein sequence ID" value="MBJ7538449.1"/>
    <property type="molecule type" value="Genomic_DNA"/>
</dbReference>
<name>A0A934MWR1_9GAMM</name>
<accession>A0A934MWR1</accession>
<gene>
    <name evidence="1" type="ORF">I8J31_12260</name>
</gene>
<evidence type="ECO:0000313" key="2">
    <source>
        <dbReference type="Proteomes" id="UP000628710"/>
    </source>
</evidence>
<evidence type="ECO:0000313" key="1">
    <source>
        <dbReference type="EMBL" id="MBJ7538449.1"/>
    </source>
</evidence>
<comment type="caution">
    <text evidence="1">The sequence shown here is derived from an EMBL/GenBank/DDBJ whole genome shotgun (WGS) entry which is preliminary data.</text>
</comment>
<protein>
    <submittedName>
        <fullName evidence="1">Uncharacterized protein</fullName>
    </submittedName>
</protein>
<keyword evidence="2" id="KW-1185">Reference proteome</keyword>
<proteinExistence type="predicted"/>
<dbReference type="RefSeq" id="WP_199468857.1">
    <property type="nucleotide sequence ID" value="NZ_JAEMNX010000014.1"/>
</dbReference>